<evidence type="ECO:0000256" key="1">
    <source>
        <dbReference type="SAM" id="MobiDB-lite"/>
    </source>
</evidence>
<dbReference type="AlphaFoldDB" id="A0A0L0UWU5"/>
<sequence>MVRPEKTDASFPVLNTINEEDVDVVEGTKDIVAVFRNPGWEAEDDKADDVDSDLSGIGFTLKKINRLKSPEAGQVEGLGQKAWLHRTRCHWRVRHPMEPGVQQPTAGSQREAGKLARSNQSLAKGPTQHLFKSYELTSKEWEDINNLNQVLKEFLDMMKHLEGDRPKLPMIVYEYIRLLDSLEMKKTAAISTMLKLMFEPMIEITKKYLKLALRCDTVVMATYLHPAWFCGRQKPSSTRKFKEPQISHHSHQSPGALATSA</sequence>
<evidence type="ECO:0000313" key="3">
    <source>
        <dbReference type="Proteomes" id="UP000054564"/>
    </source>
</evidence>
<dbReference type="STRING" id="1165861.A0A0L0UWU5"/>
<gene>
    <name evidence="2" type="ORF">PSTG_15067</name>
</gene>
<organism evidence="2 3">
    <name type="scientific">Puccinia striiformis f. sp. tritici PST-78</name>
    <dbReference type="NCBI Taxonomy" id="1165861"/>
    <lineage>
        <taxon>Eukaryota</taxon>
        <taxon>Fungi</taxon>
        <taxon>Dikarya</taxon>
        <taxon>Basidiomycota</taxon>
        <taxon>Pucciniomycotina</taxon>
        <taxon>Pucciniomycetes</taxon>
        <taxon>Pucciniales</taxon>
        <taxon>Pucciniaceae</taxon>
        <taxon>Puccinia</taxon>
    </lineage>
</organism>
<reference evidence="3" key="1">
    <citation type="submission" date="2014-03" db="EMBL/GenBank/DDBJ databases">
        <title>The Genome Sequence of Puccinia striiformis f. sp. tritici PST-78.</title>
        <authorList>
            <consortium name="The Broad Institute Genome Sequencing Platform"/>
            <person name="Cuomo C."/>
            <person name="Hulbert S."/>
            <person name="Chen X."/>
            <person name="Walker B."/>
            <person name="Young S.K."/>
            <person name="Zeng Q."/>
            <person name="Gargeya S."/>
            <person name="Fitzgerald M."/>
            <person name="Haas B."/>
            <person name="Abouelleil A."/>
            <person name="Alvarado L."/>
            <person name="Arachchi H.M."/>
            <person name="Berlin A.M."/>
            <person name="Chapman S.B."/>
            <person name="Goldberg J."/>
            <person name="Griggs A."/>
            <person name="Gujja S."/>
            <person name="Hansen M."/>
            <person name="Howarth C."/>
            <person name="Imamovic A."/>
            <person name="Larimer J."/>
            <person name="McCowan C."/>
            <person name="Montmayeur A."/>
            <person name="Murphy C."/>
            <person name="Neiman D."/>
            <person name="Pearson M."/>
            <person name="Priest M."/>
            <person name="Roberts A."/>
            <person name="Saif S."/>
            <person name="Shea T."/>
            <person name="Sisk P."/>
            <person name="Sykes S."/>
            <person name="Wortman J."/>
            <person name="Nusbaum C."/>
            <person name="Birren B."/>
        </authorList>
    </citation>
    <scope>NUCLEOTIDE SEQUENCE [LARGE SCALE GENOMIC DNA]</scope>
    <source>
        <strain evidence="3">race PST-78</strain>
    </source>
</reference>
<dbReference type="InterPro" id="IPR012337">
    <property type="entry name" value="RNaseH-like_sf"/>
</dbReference>
<accession>A0A0L0UWU5</accession>
<name>A0A0L0UWU5_9BASI</name>
<protein>
    <submittedName>
        <fullName evidence="2">Uncharacterized protein</fullName>
    </submittedName>
</protein>
<keyword evidence="3" id="KW-1185">Reference proteome</keyword>
<dbReference type="EMBL" id="AJIL01000200">
    <property type="protein sequence ID" value="KNE91508.1"/>
    <property type="molecule type" value="Genomic_DNA"/>
</dbReference>
<dbReference type="SUPFAM" id="SSF53098">
    <property type="entry name" value="Ribonuclease H-like"/>
    <property type="match status" value="1"/>
</dbReference>
<comment type="caution">
    <text evidence="2">The sequence shown here is derived from an EMBL/GenBank/DDBJ whole genome shotgun (WGS) entry which is preliminary data.</text>
</comment>
<dbReference type="Proteomes" id="UP000054564">
    <property type="component" value="Unassembled WGS sequence"/>
</dbReference>
<proteinExistence type="predicted"/>
<feature type="region of interest" description="Disordered" evidence="1">
    <location>
        <begin position="234"/>
        <end position="261"/>
    </location>
</feature>
<evidence type="ECO:0000313" key="2">
    <source>
        <dbReference type="EMBL" id="KNE91508.1"/>
    </source>
</evidence>